<organism evidence="10 11">
    <name type="scientific">[Mycobacterium] burgundiense</name>
    <dbReference type="NCBI Taxonomy" id="3064286"/>
    <lineage>
        <taxon>Bacteria</taxon>
        <taxon>Bacillati</taxon>
        <taxon>Actinomycetota</taxon>
        <taxon>Actinomycetes</taxon>
        <taxon>Mycobacteriales</taxon>
        <taxon>Mycobacteriaceae</taxon>
        <taxon>Mycolicibacterium</taxon>
    </lineage>
</organism>
<dbReference type="InterPro" id="IPR006091">
    <property type="entry name" value="Acyl-CoA_Oxase/DH_mid-dom"/>
</dbReference>
<accession>A0ABM9M6A8</accession>
<gene>
    <name evidence="10" type="ORF">MU0053_004762</name>
</gene>
<dbReference type="Pfam" id="PF02771">
    <property type="entry name" value="Acyl-CoA_dh_N"/>
    <property type="match status" value="1"/>
</dbReference>
<evidence type="ECO:0000256" key="3">
    <source>
        <dbReference type="ARBA" id="ARBA00022630"/>
    </source>
</evidence>
<proteinExistence type="inferred from homology"/>
<feature type="domain" description="Acyl-CoA oxidase/dehydrogenase middle" evidence="8">
    <location>
        <begin position="126"/>
        <end position="219"/>
    </location>
</feature>
<name>A0ABM9M6A8_9MYCO</name>
<evidence type="ECO:0000313" key="10">
    <source>
        <dbReference type="EMBL" id="CAJ1510740.1"/>
    </source>
</evidence>
<dbReference type="InterPro" id="IPR009075">
    <property type="entry name" value="AcylCo_DH/oxidase_C"/>
</dbReference>
<dbReference type="InterPro" id="IPR052161">
    <property type="entry name" value="Mycobact_Acyl-CoA_DH"/>
</dbReference>
<keyword evidence="3 6" id="KW-0285">Flavoprotein</keyword>
<dbReference type="Gene3D" id="2.40.110.10">
    <property type="entry name" value="Butyryl-CoA Dehydrogenase, subunit A, domain 2"/>
    <property type="match status" value="1"/>
</dbReference>
<dbReference type="InterPro" id="IPR009100">
    <property type="entry name" value="AcylCoA_DH/oxidase_NM_dom_sf"/>
</dbReference>
<dbReference type="Proteomes" id="UP001190465">
    <property type="component" value="Chromosome"/>
</dbReference>
<dbReference type="InterPro" id="IPR037069">
    <property type="entry name" value="AcylCoA_DH/ox_N_sf"/>
</dbReference>
<evidence type="ECO:0000259" key="7">
    <source>
        <dbReference type="Pfam" id="PF00441"/>
    </source>
</evidence>
<dbReference type="SUPFAM" id="SSF47203">
    <property type="entry name" value="Acyl-CoA dehydrogenase C-terminal domain-like"/>
    <property type="match status" value="1"/>
</dbReference>
<dbReference type="InterPro" id="IPR046373">
    <property type="entry name" value="Acyl-CoA_Oxase/DH_mid-dom_sf"/>
</dbReference>
<dbReference type="Gene3D" id="1.10.540.10">
    <property type="entry name" value="Acyl-CoA dehydrogenase/oxidase, N-terminal domain"/>
    <property type="match status" value="1"/>
</dbReference>
<feature type="domain" description="Acyl-CoA dehydrogenase/oxidase N-terminal" evidence="9">
    <location>
        <begin position="8"/>
        <end position="121"/>
    </location>
</feature>
<evidence type="ECO:0000256" key="6">
    <source>
        <dbReference type="RuleBase" id="RU362125"/>
    </source>
</evidence>
<dbReference type="Pfam" id="PF02770">
    <property type="entry name" value="Acyl-CoA_dh_M"/>
    <property type="match status" value="1"/>
</dbReference>
<sequence>MQLGQDAELDEVRRRVRELAAQHAPPRNRHTGVRAPEADEVPALRKWTRQLFSEQLLGVHWPVEYGGLAHPHPLFEAAVYDELIRVGAPGPVGGGLLAAAAIIASGTAAQKDYFLPRIRSGQHIWCQLFSEPDAGSDLAGLRTRARRSDDHFVVDGQKVWTTNGQYADWGYLLARTDPDAPKHAGITAFALDMTTPGVTVRPLREITGTADFNEVFLDEVRIPVSQVIGQVNQGWAVTTASLVLERSAAGSGASLFGALDRLARLAADVPRDGHPAIDRDDVRQAIGGFVADVYVNSLVSAYGDSRALHGSADAADAPVSKILFSEINLALHEYGLELQGADGVRVEGDAFVPDLGWWQDAFLYARAFTIAGGTNEVLRNVIAERALGLPR</sequence>
<dbReference type="RefSeq" id="WP_308480030.1">
    <property type="nucleotide sequence ID" value="NZ_OY726397.1"/>
</dbReference>
<dbReference type="PANTHER" id="PTHR43292:SF4">
    <property type="entry name" value="ACYL-COA DEHYDROGENASE FADE34"/>
    <property type="match status" value="1"/>
</dbReference>
<evidence type="ECO:0000259" key="9">
    <source>
        <dbReference type="Pfam" id="PF02771"/>
    </source>
</evidence>
<keyword evidence="5 6" id="KW-0560">Oxidoreductase</keyword>
<dbReference type="SUPFAM" id="SSF56645">
    <property type="entry name" value="Acyl-CoA dehydrogenase NM domain-like"/>
    <property type="match status" value="1"/>
</dbReference>
<keyword evidence="11" id="KW-1185">Reference proteome</keyword>
<dbReference type="InterPro" id="IPR013786">
    <property type="entry name" value="AcylCoA_DH/ox_N"/>
</dbReference>
<feature type="domain" description="Acyl-CoA dehydrogenase/oxidase C-terminal" evidence="7">
    <location>
        <begin position="232"/>
        <end position="386"/>
    </location>
</feature>
<dbReference type="EMBL" id="OY726397">
    <property type="protein sequence ID" value="CAJ1510740.1"/>
    <property type="molecule type" value="Genomic_DNA"/>
</dbReference>
<evidence type="ECO:0000259" key="8">
    <source>
        <dbReference type="Pfam" id="PF02770"/>
    </source>
</evidence>
<dbReference type="Gene3D" id="1.20.140.10">
    <property type="entry name" value="Butyryl-CoA Dehydrogenase, subunit A, domain 3"/>
    <property type="match status" value="1"/>
</dbReference>
<evidence type="ECO:0000313" key="11">
    <source>
        <dbReference type="Proteomes" id="UP001190465"/>
    </source>
</evidence>
<dbReference type="Pfam" id="PF00441">
    <property type="entry name" value="Acyl-CoA_dh_1"/>
    <property type="match status" value="1"/>
</dbReference>
<dbReference type="InterPro" id="IPR036250">
    <property type="entry name" value="AcylCo_DH-like_C"/>
</dbReference>
<reference evidence="10 11" key="1">
    <citation type="submission" date="2023-08" db="EMBL/GenBank/DDBJ databases">
        <authorList>
            <person name="Folkvardsen B D."/>
            <person name="Norman A."/>
        </authorList>
    </citation>
    <scope>NUCLEOTIDE SEQUENCE [LARGE SCALE GENOMIC DNA]</scope>
    <source>
        <strain evidence="10 11">Mu0053</strain>
    </source>
</reference>
<evidence type="ECO:0000256" key="1">
    <source>
        <dbReference type="ARBA" id="ARBA00001974"/>
    </source>
</evidence>
<evidence type="ECO:0000256" key="4">
    <source>
        <dbReference type="ARBA" id="ARBA00022827"/>
    </source>
</evidence>
<dbReference type="PANTHER" id="PTHR43292">
    <property type="entry name" value="ACYL-COA DEHYDROGENASE"/>
    <property type="match status" value="1"/>
</dbReference>
<evidence type="ECO:0000256" key="5">
    <source>
        <dbReference type="ARBA" id="ARBA00023002"/>
    </source>
</evidence>
<protein>
    <submittedName>
        <fullName evidence="10">Acyl-CoA dehydrogenase family protein</fullName>
    </submittedName>
</protein>
<comment type="cofactor">
    <cofactor evidence="1 6">
        <name>FAD</name>
        <dbReference type="ChEBI" id="CHEBI:57692"/>
    </cofactor>
</comment>
<evidence type="ECO:0000256" key="2">
    <source>
        <dbReference type="ARBA" id="ARBA00009347"/>
    </source>
</evidence>
<comment type="similarity">
    <text evidence="2 6">Belongs to the acyl-CoA dehydrogenase family.</text>
</comment>
<keyword evidence="4 6" id="KW-0274">FAD</keyword>